<keyword evidence="2" id="KW-1185">Reference proteome</keyword>
<evidence type="ECO:0000313" key="2">
    <source>
        <dbReference type="Proteomes" id="UP000007014"/>
    </source>
</evidence>
<dbReference type="Gramene" id="CME124CT">
    <property type="protein sequence ID" value="CME124CT"/>
    <property type="gene ID" value="CME124C"/>
</dbReference>
<dbReference type="Proteomes" id="UP000007014">
    <property type="component" value="Chromosome 5"/>
</dbReference>
<dbReference type="OrthoDB" id="4181at2759"/>
<reference evidence="1 2" key="2">
    <citation type="journal article" date="2007" name="BMC Biol.">
        <title>A 100%-complete sequence reveals unusually simple genomic features in the hot-spring red alga Cyanidioschyzon merolae.</title>
        <authorList>
            <person name="Nozaki H."/>
            <person name="Takano H."/>
            <person name="Misumi O."/>
            <person name="Terasawa K."/>
            <person name="Matsuzaki M."/>
            <person name="Maruyama S."/>
            <person name="Nishida K."/>
            <person name="Yagisawa F."/>
            <person name="Yoshida Y."/>
            <person name="Fujiwara T."/>
            <person name="Takio S."/>
            <person name="Tamura K."/>
            <person name="Chung S.J."/>
            <person name="Nakamura S."/>
            <person name="Kuroiwa H."/>
            <person name="Tanaka K."/>
            <person name="Sato N."/>
            <person name="Kuroiwa T."/>
        </authorList>
    </citation>
    <scope>NUCLEOTIDE SEQUENCE [LARGE SCALE GENOMIC DNA]</scope>
    <source>
        <strain evidence="1 2">10D</strain>
    </source>
</reference>
<evidence type="ECO:0000313" key="1">
    <source>
        <dbReference type="EMBL" id="BAM79343.1"/>
    </source>
</evidence>
<name>M1VFM8_CYAM1</name>
<protein>
    <submittedName>
        <fullName evidence="1">Uncharacterized protein</fullName>
    </submittedName>
</protein>
<gene>
    <name evidence="1" type="ORF">CYME_CME124C</name>
</gene>
<organism evidence="1 2">
    <name type="scientific">Cyanidioschyzon merolae (strain NIES-3377 / 10D)</name>
    <name type="common">Unicellular red alga</name>
    <dbReference type="NCBI Taxonomy" id="280699"/>
    <lineage>
        <taxon>Eukaryota</taxon>
        <taxon>Rhodophyta</taxon>
        <taxon>Bangiophyceae</taxon>
        <taxon>Cyanidiales</taxon>
        <taxon>Cyanidiaceae</taxon>
        <taxon>Cyanidioschyzon</taxon>
    </lineage>
</organism>
<dbReference type="OMA" id="CCAIVKE"/>
<dbReference type="AlphaFoldDB" id="M1VFM8"/>
<dbReference type="GeneID" id="16992887"/>
<dbReference type="HOGENOM" id="CLU_788370_0_0_1"/>
<proteinExistence type="predicted"/>
<reference evidence="1 2" key="1">
    <citation type="journal article" date="2004" name="Nature">
        <title>Genome sequence of the ultrasmall unicellular red alga Cyanidioschyzon merolae 10D.</title>
        <authorList>
            <person name="Matsuzaki M."/>
            <person name="Misumi O."/>
            <person name="Shin-i T."/>
            <person name="Maruyama S."/>
            <person name="Takahara M."/>
            <person name="Miyagishima S."/>
            <person name="Mori T."/>
            <person name="Nishida K."/>
            <person name="Yagisawa F."/>
            <person name="Nishida K."/>
            <person name="Yoshida Y."/>
            <person name="Nishimura Y."/>
            <person name="Nakao S."/>
            <person name="Kobayashi T."/>
            <person name="Momoyama Y."/>
            <person name="Higashiyama T."/>
            <person name="Minoda A."/>
            <person name="Sano M."/>
            <person name="Nomoto H."/>
            <person name="Oishi K."/>
            <person name="Hayashi H."/>
            <person name="Ohta F."/>
            <person name="Nishizaka S."/>
            <person name="Haga S."/>
            <person name="Miura S."/>
            <person name="Morishita T."/>
            <person name="Kabeya Y."/>
            <person name="Terasawa K."/>
            <person name="Suzuki Y."/>
            <person name="Ishii Y."/>
            <person name="Asakawa S."/>
            <person name="Takano H."/>
            <person name="Ohta N."/>
            <person name="Kuroiwa H."/>
            <person name="Tanaka K."/>
            <person name="Shimizu N."/>
            <person name="Sugano S."/>
            <person name="Sato N."/>
            <person name="Nozaki H."/>
            <person name="Ogasawara N."/>
            <person name="Kohara Y."/>
            <person name="Kuroiwa T."/>
        </authorList>
    </citation>
    <scope>NUCLEOTIDE SEQUENCE [LARGE SCALE GENOMIC DNA]</scope>
    <source>
        <strain evidence="1 2">10D</strain>
    </source>
</reference>
<accession>M1VFM8</accession>
<dbReference type="EMBL" id="AP006487">
    <property type="protein sequence ID" value="BAM79343.1"/>
    <property type="molecule type" value="Genomic_DNA"/>
</dbReference>
<dbReference type="KEGG" id="cme:CYME_CME124C"/>
<sequence>MQGCQVCVCFGTGPRLVRVLSSCSTKTGAVWLRANLLGSRLASAFARVNTTAARLAGRRRPHRSMQRSWLLLKDPGHERTRPERSSVGAWYSRPSAAVERGGGFYVPGLDGPQLRFLLGLTCLFLLALNHFVSADGVDWDVLGQWSALRTSELLATAAAVSLVSVARLEASATRQRESAAETRTELPFATDDFAKGDTAPAPISDATGLNFLVRALANLLEIRVPIVIVLVNGANGEIRLLHASRDVALAVRAEAAVTGASTRVHDYGEIVARVLEAQRGICIANLEELPPEVCFPFLEPGRPGGAIVEPLRGSSGSPVQRLGSGDWLLVIATPIPAALTNTDYRWVRALCH</sequence>
<dbReference type="eggNOG" id="ENOG502SFT0">
    <property type="taxonomic scope" value="Eukaryota"/>
</dbReference>
<dbReference type="RefSeq" id="XP_005535629.1">
    <property type="nucleotide sequence ID" value="XM_005535572.1"/>
</dbReference>